<evidence type="ECO:0000313" key="1">
    <source>
        <dbReference type="EMBL" id="ELZ20814.1"/>
    </source>
</evidence>
<dbReference type="AlphaFoldDB" id="M0CFZ6"/>
<gene>
    <name evidence="1" type="ORF">C475_19483</name>
</gene>
<accession>M0CFZ6</accession>
<evidence type="ECO:0000313" key="2">
    <source>
        <dbReference type="Proteomes" id="UP000011626"/>
    </source>
</evidence>
<name>M0CFZ6_9EURY</name>
<proteinExistence type="predicted"/>
<keyword evidence="2" id="KW-1185">Reference proteome</keyword>
<protein>
    <submittedName>
        <fullName evidence="1">Uncharacterized protein</fullName>
    </submittedName>
</protein>
<dbReference type="RefSeq" id="WP_006885560.1">
    <property type="nucleotide sequence ID" value="NZ_AOIU01000044.1"/>
</dbReference>
<dbReference type="eggNOG" id="ENOG502N617">
    <property type="taxonomic scope" value="Archaea"/>
</dbReference>
<dbReference type="EMBL" id="AOIU01000044">
    <property type="protein sequence ID" value="ELZ20814.1"/>
    <property type="molecule type" value="Genomic_DNA"/>
</dbReference>
<reference evidence="1 2" key="1">
    <citation type="journal article" date="2014" name="PLoS Genet.">
        <title>Phylogenetically driven sequencing of extremely halophilic archaea reveals strategies for static and dynamic osmo-response.</title>
        <authorList>
            <person name="Becker E.A."/>
            <person name="Seitzer P.M."/>
            <person name="Tritt A."/>
            <person name="Larsen D."/>
            <person name="Krusor M."/>
            <person name="Yao A.I."/>
            <person name="Wu D."/>
            <person name="Madern D."/>
            <person name="Eisen J.A."/>
            <person name="Darling A.E."/>
            <person name="Facciotti M.T."/>
        </authorList>
    </citation>
    <scope>NUCLEOTIDE SEQUENCE [LARGE SCALE GENOMIC DNA]</scope>
    <source>
        <strain evidence="1 2">2-9-1</strain>
    </source>
</reference>
<dbReference type="Proteomes" id="UP000011626">
    <property type="component" value="Unassembled WGS sequence"/>
</dbReference>
<sequence>MPEQGLYEKYEVYKEGEEVSNCFVLEPEDDSAAREALIRYAEATEDEELADDIREWVVDICTRGDSE</sequence>
<organism evidence="1 2">
    <name type="scientific">Halosimplex carlsbadense 2-9-1</name>
    <dbReference type="NCBI Taxonomy" id="797114"/>
    <lineage>
        <taxon>Archaea</taxon>
        <taxon>Methanobacteriati</taxon>
        <taxon>Methanobacteriota</taxon>
        <taxon>Stenosarchaea group</taxon>
        <taxon>Halobacteria</taxon>
        <taxon>Halobacteriales</taxon>
        <taxon>Haloarculaceae</taxon>
        <taxon>Halosimplex</taxon>
    </lineage>
</organism>
<comment type="caution">
    <text evidence="1">The sequence shown here is derived from an EMBL/GenBank/DDBJ whole genome shotgun (WGS) entry which is preliminary data.</text>
</comment>
<dbReference type="STRING" id="797114.C475_19483"/>